<dbReference type="CDD" id="cd07043">
    <property type="entry name" value="STAS_anti-anti-sigma_factors"/>
    <property type="match status" value="1"/>
</dbReference>
<feature type="domain" description="STAS" evidence="3">
    <location>
        <begin position="26"/>
        <end position="136"/>
    </location>
</feature>
<dbReference type="NCBIfam" id="TIGR00377">
    <property type="entry name" value="ant_ant_sig"/>
    <property type="match status" value="1"/>
</dbReference>
<dbReference type="AlphaFoldDB" id="A0A7D4A9B5"/>
<evidence type="ECO:0000313" key="5">
    <source>
        <dbReference type="Proteomes" id="UP000501240"/>
    </source>
</evidence>
<dbReference type="SUPFAM" id="SSF52091">
    <property type="entry name" value="SpoIIaa-like"/>
    <property type="match status" value="1"/>
</dbReference>
<sequence>MGGEAEMTQMAASLEEAPDGRLRITTEPAASDAAGCVVVRVHGEIDAFTAGTLREQTISASAPLIRPRIVLDLDQVTFCDSSGLNALIAIWKIVRSRRGELMVARPPEVCRRILARTGLDQHIGVSPTVRHALQRIAPK</sequence>
<protein>
    <recommendedName>
        <fullName evidence="2">Anti-sigma factor antagonist</fullName>
    </recommendedName>
</protein>
<dbReference type="GO" id="GO:0043856">
    <property type="term" value="F:anti-sigma factor antagonist activity"/>
    <property type="evidence" value="ECO:0007669"/>
    <property type="project" value="InterPro"/>
</dbReference>
<organism evidence="4 5">
    <name type="scientific">Actinomadura verrucosospora</name>
    <dbReference type="NCBI Taxonomy" id="46165"/>
    <lineage>
        <taxon>Bacteria</taxon>
        <taxon>Bacillati</taxon>
        <taxon>Actinomycetota</taxon>
        <taxon>Actinomycetes</taxon>
        <taxon>Streptosporangiales</taxon>
        <taxon>Thermomonosporaceae</taxon>
        <taxon>Actinomadura</taxon>
    </lineage>
</organism>
<dbReference type="InterPro" id="IPR003658">
    <property type="entry name" value="Anti-sigma_ant"/>
</dbReference>
<evidence type="ECO:0000256" key="2">
    <source>
        <dbReference type="RuleBase" id="RU003749"/>
    </source>
</evidence>
<evidence type="ECO:0000256" key="1">
    <source>
        <dbReference type="ARBA" id="ARBA00009013"/>
    </source>
</evidence>
<name>A0A7D4A9B5_ACTVE</name>
<dbReference type="Pfam" id="PF01740">
    <property type="entry name" value="STAS"/>
    <property type="match status" value="1"/>
</dbReference>
<evidence type="ECO:0000313" key="4">
    <source>
        <dbReference type="EMBL" id="QKG24587.1"/>
    </source>
</evidence>
<reference evidence="4 5" key="1">
    <citation type="submission" date="2020-05" db="EMBL/GenBank/DDBJ databases">
        <title>Actinomadura verrucosospora NRRL-B18236 (PFL_A860) Genome sequencing and assembly.</title>
        <authorList>
            <person name="Samborskyy M."/>
        </authorList>
    </citation>
    <scope>NUCLEOTIDE SEQUENCE [LARGE SCALE GENOMIC DNA]</scope>
    <source>
        <strain evidence="4 5">NRRL:B18236</strain>
    </source>
</reference>
<dbReference type="PANTHER" id="PTHR33495:SF2">
    <property type="entry name" value="ANTI-SIGMA FACTOR ANTAGONIST TM_1081-RELATED"/>
    <property type="match status" value="1"/>
</dbReference>
<dbReference type="Proteomes" id="UP000501240">
    <property type="component" value="Chromosome"/>
</dbReference>
<gene>
    <name evidence="4" type="ORF">ACTIVE_6234</name>
</gene>
<evidence type="ECO:0000259" key="3">
    <source>
        <dbReference type="PROSITE" id="PS50801"/>
    </source>
</evidence>
<dbReference type="InterPro" id="IPR036513">
    <property type="entry name" value="STAS_dom_sf"/>
</dbReference>
<proteinExistence type="inferred from homology"/>
<keyword evidence="5" id="KW-1185">Reference proteome</keyword>
<dbReference type="InterPro" id="IPR002645">
    <property type="entry name" value="STAS_dom"/>
</dbReference>
<dbReference type="PANTHER" id="PTHR33495">
    <property type="entry name" value="ANTI-SIGMA FACTOR ANTAGONIST TM_1081-RELATED-RELATED"/>
    <property type="match status" value="1"/>
</dbReference>
<dbReference type="EMBL" id="CP053892">
    <property type="protein sequence ID" value="QKG24587.1"/>
    <property type="molecule type" value="Genomic_DNA"/>
</dbReference>
<comment type="similarity">
    <text evidence="1 2">Belongs to the anti-sigma-factor antagonist family.</text>
</comment>
<dbReference type="Gene3D" id="3.30.750.24">
    <property type="entry name" value="STAS domain"/>
    <property type="match status" value="1"/>
</dbReference>
<dbReference type="PROSITE" id="PS50801">
    <property type="entry name" value="STAS"/>
    <property type="match status" value="1"/>
</dbReference>
<accession>A0A7D4A9B5</accession>